<dbReference type="STRING" id="208439.AJAP_35480"/>
<keyword evidence="2" id="KW-0012">Acyltransferase</keyword>
<dbReference type="HOGENOM" id="CLU_039592_2_0_11"/>
<dbReference type="AlphaFoldDB" id="A0A075V3V1"/>
<sequence>MRTEDVYLSGIGSVLPDRVSTESAVTRGWYDEADREASGILSVTVAGSTPAPDMAVEAANVAIRRSGRAANDFGVLFHSHAHHQGPDAWSPAHYILNNTLDRPIPAIEVKQGCLGGLAALELAATRLLANPSHPSALVTAADNFSIPLVDRWRTSSAFVLADSAAAVALSRGGGFARLLAIGSVSDARMEALDRGGDPLFPPGVTVGEPLDFTKRREYMREQWAQGVTPPIGYFGDKIVAVTESVLKEADVTFDEIARVAHPGFGWESLETMFLDPLGIDADRGIWDYIRKVGHAGVTEVFLGLEHLWTSGQVGPGDRVLLVSSGAGASMGAAVVEILTAPQPATEN</sequence>
<dbReference type="InterPro" id="IPR013747">
    <property type="entry name" value="ACP_syn_III_C"/>
</dbReference>
<dbReference type="InterPro" id="IPR013751">
    <property type="entry name" value="ACP_syn_III_N"/>
</dbReference>
<protein>
    <recommendedName>
        <fullName evidence="7">3-oxoacyl-ACP synthase</fullName>
    </recommendedName>
</protein>
<dbReference type="InterPro" id="IPR016039">
    <property type="entry name" value="Thiolase-like"/>
</dbReference>
<organism evidence="5 6">
    <name type="scientific">Amycolatopsis japonica</name>
    <dbReference type="NCBI Taxonomy" id="208439"/>
    <lineage>
        <taxon>Bacteria</taxon>
        <taxon>Bacillati</taxon>
        <taxon>Actinomycetota</taxon>
        <taxon>Actinomycetes</taxon>
        <taxon>Pseudonocardiales</taxon>
        <taxon>Pseudonocardiaceae</taxon>
        <taxon>Amycolatopsis</taxon>
        <taxon>Amycolatopsis japonica group</taxon>
    </lineage>
</organism>
<dbReference type="Pfam" id="PF08545">
    <property type="entry name" value="ACP_syn_III"/>
    <property type="match status" value="1"/>
</dbReference>
<dbReference type="Proteomes" id="UP000028492">
    <property type="component" value="Chromosome"/>
</dbReference>
<reference evidence="5 6" key="1">
    <citation type="journal article" date="2014" name="J. Biotechnol.">
        <title>Complete genome sequence of the actinobacterium Amycolatopsis japonica MG417-CF17(T) (=DSM 44213T) producing (S,S)-N,N'-ethylenediaminedisuccinic acid.</title>
        <authorList>
            <person name="Stegmann E."/>
            <person name="Albersmeier A."/>
            <person name="Spohn M."/>
            <person name="Gert H."/>
            <person name="Weber T."/>
            <person name="Wohlleben W."/>
            <person name="Kalinowski J."/>
            <person name="Ruckert C."/>
        </authorList>
    </citation>
    <scope>NUCLEOTIDE SEQUENCE [LARGE SCALE GENOMIC DNA]</scope>
    <source>
        <strain evidence="6">MG417-CF17 (DSM 44213)</strain>
    </source>
</reference>
<evidence type="ECO:0000259" key="3">
    <source>
        <dbReference type="Pfam" id="PF08541"/>
    </source>
</evidence>
<dbReference type="GO" id="GO:0006633">
    <property type="term" value="P:fatty acid biosynthetic process"/>
    <property type="evidence" value="ECO:0007669"/>
    <property type="project" value="InterPro"/>
</dbReference>
<evidence type="ECO:0000259" key="4">
    <source>
        <dbReference type="Pfam" id="PF08545"/>
    </source>
</evidence>
<dbReference type="GO" id="GO:0004315">
    <property type="term" value="F:3-oxoacyl-[acyl-carrier-protein] synthase activity"/>
    <property type="evidence" value="ECO:0007669"/>
    <property type="project" value="InterPro"/>
</dbReference>
<evidence type="ECO:0000256" key="1">
    <source>
        <dbReference type="ARBA" id="ARBA00022679"/>
    </source>
</evidence>
<dbReference type="eggNOG" id="COG0332">
    <property type="taxonomic scope" value="Bacteria"/>
</dbReference>
<accession>A0A075V3V1</accession>
<evidence type="ECO:0008006" key="7">
    <source>
        <dbReference type="Google" id="ProtNLM"/>
    </source>
</evidence>
<feature type="domain" description="Beta-ketoacyl-[acyl-carrier-protein] synthase III C-terminal" evidence="3">
    <location>
        <begin position="246"/>
        <end position="337"/>
    </location>
</feature>
<name>A0A075V3V1_9PSEU</name>
<proteinExistence type="predicted"/>
<feature type="domain" description="Beta-ketoacyl-[acyl-carrier-protein] synthase III N-terminal" evidence="4">
    <location>
        <begin position="108"/>
        <end position="174"/>
    </location>
</feature>
<dbReference type="Gene3D" id="3.40.47.10">
    <property type="match status" value="2"/>
</dbReference>
<dbReference type="Pfam" id="PF08541">
    <property type="entry name" value="ACP_syn_III_C"/>
    <property type="match status" value="1"/>
</dbReference>
<gene>
    <name evidence="5" type="ORF">AJAP_35480</name>
</gene>
<dbReference type="EMBL" id="CP008953">
    <property type="protein sequence ID" value="AIG79903.1"/>
    <property type="molecule type" value="Genomic_DNA"/>
</dbReference>
<dbReference type="GO" id="GO:0044550">
    <property type="term" value="P:secondary metabolite biosynthetic process"/>
    <property type="evidence" value="ECO:0007669"/>
    <property type="project" value="TreeGrafter"/>
</dbReference>
<dbReference type="CDD" id="cd00827">
    <property type="entry name" value="init_cond_enzymes"/>
    <property type="match status" value="1"/>
</dbReference>
<evidence type="ECO:0000256" key="2">
    <source>
        <dbReference type="ARBA" id="ARBA00023315"/>
    </source>
</evidence>
<keyword evidence="1" id="KW-0808">Transferase</keyword>
<dbReference type="KEGG" id="aja:AJAP_35480"/>
<dbReference type="RefSeq" id="WP_038519513.1">
    <property type="nucleotide sequence ID" value="NZ_CP008953.1"/>
</dbReference>
<evidence type="ECO:0000313" key="6">
    <source>
        <dbReference type="Proteomes" id="UP000028492"/>
    </source>
</evidence>
<dbReference type="PANTHER" id="PTHR34069:SF2">
    <property type="entry name" value="BETA-KETOACYL-[ACYL-CARRIER-PROTEIN] SYNTHASE III"/>
    <property type="match status" value="1"/>
</dbReference>
<dbReference type="SUPFAM" id="SSF53901">
    <property type="entry name" value="Thiolase-like"/>
    <property type="match status" value="1"/>
</dbReference>
<evidence type="ECO:0000313" key="5">
    <source>
        <dbReference type="EMBL" id="AIG79903.1"/>
    </source>
</evidence>
<keyword evidence="6" id="KW-1185">Reference proteome</keyword>
<dbReference type="PANTHER" id="PTHR34069">
    <property type="entry name" value="3-OXOACYL-[ACYL-CARRIER-PROTEIN] SYNTHASE 3"/>
    <property type="match status" value="1"/>
</dbReference>